<dbReference type="Gene3D" id="3.40.220.10">
    <property type="entry name" value="Leucine Aminopeptidase, subunit E, domain 1"/>
    <property type="match status" value="1"/>
</dbReference>
<dbReference type="InterPro" id="IPR043472">
    <property type="entry name" value="Macro_dom-like"/>
</dbReference>
<sequence>MAGNFSGTFTLAEVATTIRQIPAGSFLVHSTNCLSIWGAGFAAEMSYMFPAAYERYRQFCNESRADPSDRWPPPSLVGKCLIIPPQDADIAMGAPSVRVVCLFTSYGYGRPNKTIGKPGMDRQSKILDQTVVALGEFRRQLAEMRANGEVKDVVIYSPHINSGAFRVPWDRTKGAVQSAFYGFDSTWNFMMPPGGS</sequence>
<dbReference type="PANTHER" id="PTHR12521">
    <property type="entry name" value="PROTEIN C6ORF130"/>
    <property type="match status" value="1"/>
</dbReference>
<dbReference type="Proteomes" id="UP000182658">
    <property type="component" value="Unassembled WGS sequence"/>
</dbReference>
<keyword evidence="2" id="KW-1185">Reference proteome</keyword>
<dbReference type="STRING" id="1408157.A0A1J7J661"/>
<accession>A0A1J7J661</accession>
<name>A0A1J7J661_9PEZI</name>
<dbReference type="AlphaFoldDB" id="A0A1J7J661"/>
<gene>
    <name evidence="1" type="ORF">CONLIGDRAFT_703936</name>
</gene>
<proteinExistence type="predicted"/>
<organism evidence="1 2">
    <name type="scientific">Coniochaeta ligniaria NRRL 30616</name>
    <dbReference type="NCBI Taxonomy" id="1408157"/>
    <lineage>
        <taxon>Eukaryota</taxon>
        <taxon>Fungi</taxon>
        <taxon>Dikarya</taxon>
        <taxon>Ascomycota</taxon>
        <taxon>Pezizomycotina</taxon>
        <taxon>Sordariomycetes</taxon>
        <taxon>Sordariomycetidae</taxon>
        <taxon>Coniochaetales</taxon>
        <taxon>Coniochaetaceae</taxon>
        <taxon>Coniochaeta</taxon>
    </lineage>
</organism>
<dbReference type="EMBL" id="KV875098">
    <property type="protein sequence ID" value="OIW28769.1"/>
    <property type="molecule type" value="Genomic_DNA"/>
</dbReference>
<evidence type="ECO:0000313" key="1">
    <source>
        <dbReference type="EMBL" id="OIW28769.1"/>
    </source>
</evidence>
<dbReference type="FunCoup" id="A0A1J7J661">
    <property type="interactions" value="5"/>
</dbReference>
<dbReference type="PANTHER" id="PTHR12521:SF0">
    <property type="entry name" value="ADP-RIBOSE GLYCOHYDROLASE OARD1"/>
    <property type="match status" value="1"/>
</dbReference>
<evidence type="ECO:0000313" key="2">
    <source>
        <dbReference type="Proteomes" id="UP000182658"/>
    </source>
</evidence>
<dbReference type="GO" id="GO:0140291">
    <property type="term" value="P:peptidyl-glutamate ADP-deribosylation"/>
    <property type="evidence" value="ECO:0007669"/>
    <property type="project" value="TreeGrafter"/>
</dbReference>
<dbReference type="SUPFAM" id="SSF52949">
    <property type="entry name" value="Macro domain-like"/>
    <property type="match status" value="1"/>
</dbReference>
<dbReference type="InterPro" id="IPR050892">
    <property type="entry name" value="ADP-ribose_metab_enzymes"/>
</dbReference>
<dbReference type="OrthoDB" id="2155246at2759"/>
<reference evidence="1 2" key="1">
    <citation type="submission" date="2016-10" db="EMBL/GenBank/DDBJ databases">
        <title>Draft genome sequence of Coniochaeta ligniaria NRRL30616, a lignocellulolytic fungus for bioabatement of inhibitors in plant biomass hydrolysates.</title>
        <authorList>
            <consortium name="DOE Joint Genome Institute"/>
            <person name="Jimenez D.J."/>
            <person name="Hector R.E."/>
            <person name="Riley R."/>
            <person name="Sun H."/>
            <person name="Grigoriev I.V."/>
            <person name="Van Elsas J.D."/>
            <person name="Nichols N.N."/>
        </authorList>
    </citation>
    <scope>NUCLEOTIDE SEQUENCE [LARGE SCALE GENOMIC DNA]</scope>
    <source>
        <strain evidence="1 2">NRRL 30616</strain>
    </source>
</reference>
<dbReference type="InParanoid" id="A0A1J7J661"/>
<protein>
    <submittedName>
        <fullName evidence="1">ADP-ribose 1''-phosphate phosphatase</fullName>
    </submittedName>
</protein>